<comment type="caution">
    <text evidence="2">The sequence shown here is derived from an EMBL/GenBank/DDBJ whole genome shotgun (WGS) entry which is preliminary data.</text>
</comment>
<dbReference type="AlphaFoldDB" id="A0A833JU49"/>
<dbReference type="Pfam" id="PF18925">
    <property type="entry name" value="DUF5675"/>
    <property type="match status" value="1"/>
</dbReference>
<reference evidence="2 3" key="1">
    <citation type="submission" date="2019-10" db="EMBL/GenBank/DDBJ databases">
        <title>Draft genome sequence of Marinobacter hydrocarbonoclasticus NCT7M from the microbiome of the marine copepod.</title>
        <authorList>
            <person name="Nuttall R."/>
            <person name="Sharma G."/>
            <person name="Moisander P."/>
        </authorList>
    </citation>
    <scope>NUCLEOTIDE SEQUENCE [LARGE SCALE GENOMIC DNA]</scope>
    <source>
        <strain evidence="2 3">NCT7M</strain>
    </source>
</reference>
<evidence type="ECO:0000313" key="2">
    <source>
        <dbReference type="EMBL" id="KAE8546135.1"/>
    </source>
</evidence>
<accession>A0A833JU49</accession>
<dbReference type="Proteomes" id="UP000469950">
    <property type="component" value="Unassembled WGS sequence"/>
</dbReference>
<feature type="domain" description="DUF5675" evidence="1">
    <location>
        <begin position="20"/>
        <end position="132"/>
    </location>
</feature>
<organism evidence="2 3">
    <name type="scientific">Marinobacter nauticus</name>
    <name type="common">Marinobacter hydrocarbonoclasticus</name>
    <name type="synonym">Marinobacter aquaeolei</name>
    <dbReference type="NCBI Taxonomy" id="2743"/>
    <lineage>
        <taxon>Bacteria</taxon>
        <taxon>Pseudomonadati</taxon>
        <taxon>Pseudomonadota</taxon>
        <taxon>Gammaproteobacteria</taxon>
        <taxon>Pseudomonadales</taxon>
        <taxon>Marinobacteraceae</taxon>
        <taxon>Marinobacter</taxon>
    </lineage>
</organism>
<evidence type="ECO:0000313" key="3">
    <source>
        <dbReference type="Proteomes" id="UP000469950"/>
    </source>
</evidence>
<dbReference type="EMBL" id="WBMP01000005">
    <property type="protein sequence ID" value="KAE8546135.1"/>
    <property type="molecule type" value="Genomic_DNA"/>
</dbReference>
<proteinExistence type="predicted"/>
<dbReference type="InterPro" id="IPR043732">
    <property type="entry name" value="DUF5675"/>
</dbReference>
<sequence length="151" mass="16944">MALLTIRRFNYGPEKPTNVTGTFGVATLPSGRELYSVEPPWVGNQVSISCIPEGVYKLGWRRSGVVERSTKGEFLEGWEVLGVPGRSLIMLHPGNWPHNFEGCIGFGLKYGLLGDKLAVFSSRDAFRLMMAEFPKDEDHEIHIMPYLVEFP</sequence>
<protein>
    <recommendedName>
        <fullName evidence="1">DUF5675 domain-containing protein</fullName>
    </recommendedName>
</protein>
<name>A0A833JU49_MARNT</name>
<gene>
    <name evidence="2" type="ORF">F6453_1381</name>
</gene>
<evidence type="ECO:0000259" key="1">
    <source>
        <dbReference type="Pfam" id="PF18925"/>
    </source>
</evidence>
<dbReference type="RefSeq" id="WP_153740372.1">
    <property type="nucleotide sequence ID" value="NZ_WBMP01000005.1"/>
</dbReference>